<evidence type="ECO:0000256" key="1">
    <source>
        <dbReference type="SAM" id="Phobius"/>
    </source>
</evidence>
<dbReference type="eggNOG" id="ENOG5032UK4">
    <property type="taxonomic scope" value="Bacteria"/>
</dbReference>
<accession>Q8DG70</accession>
<organism evidence="2 3">
    <name type="scientific">Thermosynechococcus vestitus (strain NIES-2133 / IAM M-273 / BP-1)</name>
    <dbReference type="NCBI Taxonomy" id="197221"/>
    <lineage>
        <taxon>Bacteria</taxon>
        <taxon>Bacillati</taxon>
        <taxon>Cyanobacteriota</taxon>
        <taxon>Cyanophyceae</taxon>
        <taxon>Acaryochloridales</taxon>
        <taxon>Thermosynechococcaceae</taxon>
        <taxon>Thermosynechococcus</taxon>
    </lineage>
</organism>
<feature type="transmembrane region" description="Helical" evidence="1">
    <location>
        <begin position="20"/>
        <end position="41"/>
    </location>
</feature>
<reference evidence="2 3" key="1">
    <citation type="journal article" date="2002" name="DNA Res.">
        <title>Complete genome structure of the thermophilic cyanobacterium Thermosynechococcus elongatus BP-1.</title>
        <authorList>
            <person name="Nakamura Y."/>
            <person name="Kaneko T."/>
            <person name="Sato S."/>
            <person name="Ikeuchi M."/>
            <person name="Katoh H."/>
            <person name="Sasamoto S."/>
            <person name="Watanabe A."/>
            <person name="Iriguchi M."/>
            <person name="Kawashima K."/>
            <person name="Kimura T."/>
            <person name="Kishida Y."/>
            <person name="Kiyokawa C."/>
            <person name="Kohara M."/>
            <person name="Matsumoto M."/>
            <person name="Matsuno A."/>
            <person name="Nakazaki N."/>
            <person name="Shimpo S."/>
            <person name="Sugimoto M."/>
            <person name="Takeuchi C."/>
            <person name="Yamada M."/>
            <person name="Tabata S."/>
        </authorList>
    </citation>
    <scope>NUCLEOTIDE SEQUENCE [LARGE SCALE GENOMIC DNA]</scope>
    <source>
        <strain evidence="3">IAM M-273 / NIES-2133 / BP-1</strain>
    </source>
</reference>
<feature type="transmembrane region" description="Helical" evidence="1">
    <location>
        <begin position="143"/>
        <end position="164"/>
    </location>
</feature>
<keyword evidence="1" id="KW-0472">Membrane</keyword>
<protein>
    <submittedName>
        <fullName evidence="2">Tll2454 protein</fullName>
    </submittedName>
</protein>
<dbReference type="KEGG" id="tel:tll2454"/>
<dbReference type="STRING" id="197221.gene:10749074"/>
<name>Q8DG70_THEVB</name>
<dbReference type="Proteomes" id="UP000000440">
    <property type="component" value="Chromosome"/>
</dbReference>
<dbReference type="RefSeq" id="WP_011058285.1">
    <property type="nucleotide sequence ID" value="NC_004113.1"/>
</dbReference>
<keyword evidence="1" id="KW-0812">Transmembrane</keyword>
<proteinExistence type="predicted"/>
<dbReference type="EnsemblBacteria" id="BAC10005">
    <property type="protein sequence ID" value="BAC10005"/>
    <property type="gene ID" value="BAC10005"/>
</dbReference>
<evidence type="ECO:0000313" key="2">
    <source>
        <dbReference type="EMBL" id="BAC10005.1"/>
    </source>
</evidence>
<sequence>MEVLEEPDYRLRVREGPLLIWLVGGIMGLGPMPLLGFLSVAKIHCQRQTLPYECIATTSSFIIQERVNIPLSLLQQAKLEEDIDSEGDRMYRVVLEVSGNSIVFGSAASPPGDRAAMVQQMNQFLGNPNQTQLSARVDDRWPVGLMAGVFFLVGMSLIFFIPVLTLDLDRGSGTLTILDASFFRRTHQELSLRDIRDIAIESYQDSEGDRLYRVLVHLTSGDTVPLRRYYSSGYGSKKKLANLLREFLHLPPL</sequence>
<keyword evidence="3" id="KW-1185">Reference proteome</keyword>
<evidence type="ECO:0000313" key="3">
    <source>
        <dbReference type="Proteomes" id="UP000000440"/>
    </source>
</evidence>
<gene>
    <name evidence="2" type="ordered locus">tll2454</name>
</gene>
<dbReference type="AlphaFoldDB" id="Q8DG70"/>
<dbReference type="EMBL" id="BA000039">
    <property type="protein sequence ID" value="BAC10005.1"/>
    <property type="molecule type" value="Genomic_DNA"/>
</dbReference>
<keyword evidence="1" id="KW-1133">Transmembrane helix</keyword>